<dbReference type="EMBL" id="JAXOGL010000013">
    <property type="protein sequence ID" value="MDZ5598256.1"/>
    <property type="molecule type" value="Genomic_DNA"/>
</dbReference>
<accession>A0AAW9JJB0</accession>
<dbReference type="RefSeq" id="WP_243179222.1">
    <property type="nucleotide sequence ID" value="NZ_JAKYKU010000195.1"/>
</dbReference>
<proteinExistence type="predicted"/>
<evidence type="ECO:0000313" key="1">
    <source>
        <dbReference type="EMBL" id="MDZ5598256.1"/>
    </source>
</evidence>
<dbReference type="Proteomes" id="UP001290582">
    <property type="component" value="Unassembled WGS sequence"/>
</dbReference>
<comment type="caution">
    <text evidence="1">The sequence shown here is derived from an EMBL/GenBank/DDBJ whole genome shotgun (WGS) entry which is preliminary data.</text>
</comment>
<gene>
    <name evidence="1" type="ORF">U1294_08480</name>
</gene>
<protein>
    <submittedName>
        <fullName evidence="1">Uncharacterized protein</fullName>
    </submittedName>
</protein>
<organism evidence="1 2">
    <name type="scientific">Enterococcus cecorum</name>
    <dbReference type="NCBI Taxonomy" id="44008"/>
    <lineage>
        <taxon>Bacteria</taxon>
        <taxon>Bacillati</taxon>
        <taxon>Bacillota</taxon>
        <taxon>Bacilli</taxon>
        <taxon>Lactobacillales</taxon>
        <taxon>Enterococcaceae</taxon>
        <taxon>Enterococcus</taxon>
    </lineage>
</organism>
<evidence type="ECO:0000313" key="2">
    <source>
        <dbReference type="Proteomes" id="UP001290582"/>
    </source>
</evidence>
<dbReference type="AlphaFoldDB" id="A0AAW9JJB0"/>
<name>A0AAW9JJB0_9ENTE</name>
<sequence>MAKKTAKERLSLPLYDELRKLDQDVFVSTSAYEQPGYINQKIVLQSFPGPVFTL</sequence>
<reference evidence="1" key="1">
    <citation type="submission" date="2023-12" db="EMBL/GenBank/DDBJ databases">
        <title>Molecular genomic analyses of Enterococcus cecorum from sepsis oubreaks in broilers.</title>
        <authorList>
            <person name="Rhoads D."/>
            <person name="Alrubaye A."/>
        </authorList>
    </citation>
    <scope>NUCLEOTIDE SEQUENCE</scope>
    <source>
        <strain evidence="1">1755</strain>
    </source>
</reference>